<gene>
    <name evidence="6" type="ORF">V6X64_09745</name>
</gene>
<dbReference type="Proteomes" id="UP001556653">
    <property type="component" value="Unassembled WGS sequence"/>
</dbReference>
<sequence>MPQTMTLALWCVLIAAFIPFVFAGMAKSQGRFDNARPRAWLAELQGWRQRAHWAQLNTFEAFPPFAAGVIIAEMTGGSQAWVNGLAVAFVLLRLGYGFAYVADRPTLRSLVWTGAFACTVGLFLTAAFVRA</sequence>
<dbReference type="InterPro" id="IPR001129">
    <property type="entry name" value="Membr-assoc_MAPEG"/>
</dbReference>
<keyword evidence="2 5" id="KW-0812">Transmembrane</keyword>
<feature type="transmembrane region" description="Helical" evidence="5">
    <location>
        <begin position="109"/>
        <end position="129"/>
    </location>
</feature>
<keyword evidence="4 5" id="KW-0472">Membrane</keyword>
<dbReference type="Pfam" id="PF01124">
    <property type="entry name" value="MAPEG"/>
    <property type="match status" value="1"/>
</dbReference>
<dbReference type="RefSeq" id="WP_367967917.1">
    <property type="nucleotide sequence ID" value="NZ_JBAKFJ010000002.1"/>
</dbReference>
<dbReference type="SUPFAM" id="SSF161084">
    <property type="entry name" value="MAPEG domain-like"/>
    <property type="match status" value="1"/>
</dbReference>
<evidence type="ECO:0000256" key="2">
    <source>
        <dbReference type="ARBA" id="ARBA00022692"/>
    </source>
</evidence>
<reference evidence="6 7" key="1">
    <citation type="submission" date="2024-02" db="EMBL/GenBank/DDBJ databases">
        <title>New especies of Spiribacter isolated from saline water.</title>
        <authorList>
            <person name="Leon M.J."/>
            <person name="De La Haba R."/>
            <person name="Sanchez-Porro C."/>
            <person name="Ventosa A."/>
        </authorList>
    </citation>
    <scope>NUCLEOTIDE SEQUENCE [LARGE SCALE GENOMIC DNA]</scope>
    <source>
        <strain evidence="7">ag22IC4-227</strain>
    </source>
</reference>
<evidence type="ECO:0000313" key="7">
    <source>
        <dbReference type="Proteomes" id="UP001556653"/>
    </source>
</evidence>
<organism evidence="6 7">
    <name type="scientific">Spiribacter onubensis</name>
    <dbReference type="NCBI Taxonomy" id="3122420"/>
    <lineage>
        <taxon>Bacteria</taxon>
        <taxon>Pseudomonadati</taxon>
        <taxon>Pseudomonadota</taxon>
        <taxon>Gammaproteobacteria</taxon>
        <taxon>Chromatiales</taxon>
        <taxon>Ectothiorhodospiraceae</taxon>
        <taxon>Spiribacter</taxon>
    </lineage>
</organism>
<comment type="subcellular location">
    <subcellularLocation>
        <location evidence="1">Membrane</location>
    </subcellularLocation>
</comment>
<evidence type="ECO:0000256" key="3">
    <source>
        <dbReference type="ARBA" id="ARBA00022989"/>
    </source>
</evidence>
<dbReference type="PANTHER" id="PTHR35371:SF1">
    <property type="entry name" value="BLR7753 PROTEIN"/>
    <property type="match status" value="1"/>
</dbReference>
<accession>A0ABV3SB40</accession>
<proteinExistence type="predicted"/>
<comment type="caution">
    <text evidence="6">The sequence shown here is derived from an EMBL/GenBank/DDBJ whole genome shotgun (WGS) entry which is preliminary data.</text>
</comment>
<evidence type="ECO:0000256" key="4">
    <source>
        <dbReference type="ARBA" id="ARBA00023136"/>
    </source>
</evidence>
<dbReference type="Gene3D" id="1.20.120.550">
    <property type="entry name" value="Membrane associated eicosanoid/glutathione metabolism-like domain"/>
    <property type="match status" value="1"/>
</dbReference>
<evidence type="ECO:0000256" key="1">
    <source>
        <dbReference type="ARBA" id="ARBA00004370"/>
    </source>
</evidence>
<protein>
    <submittedName>
        <fullName evidence="6">MAPEG family protein</fullName>
    </submittedName>
</protein>
<dbReference type="InterPro" id="IPR023352">
    <property type="entry name" value="MAPEG-like_dom_sf"/>
</dbReference>
<name>A0ABV3SB40_9GAMM</name>
<feature type="transmembrane region" description="Helical" evidence="5">
    <location>
        <begin position="80"/>
        <end position="102"/>
    </location>
</feature>
<keyword evidence="3 5" id="KW-1133">Transmembrane helix</keyword>
<keyword evidence="7" id="KW-1185">Reference proteome</keyword>
<dbReference type="PANTHER" id="PTHR35371">
    <property type="entry name" value="INNER MEMBRANE PROTEIN"/>
    <property type="match status" value="1"/>
</dbReference>
<evidence type="ECO:0000313" key="6">
    <source>
        <dbReference type="EMBL" id="MEX0387265.1"/>
    </source>
</evidence>
<evidence type="ECO:0000256" key="5">
    <source>
        <dbReference type="SAM" id="Phobius"/>
    </source>
</evidence>
<dbReference type="EMBL" id="JBAKFJ010000002">
    <property type="protein sequence ID" value="MEX0387265.1"/>
    <property type="molecule type" value="Genomic_DNA"/>
</dbReference>